<dbReference type="HOGENOM" id="CLU_1663754_0_0_1"/>
<evidence type="ECO:0000256" key="1">
    <source>
        <dbReference type="SAM" id="MobiDB-lite"/>
    </source>
</evidence>
<dbReference type="InParanoid" id="M1DLE6"/>
<proteinExistence type="predicted"/>
<keyword evidence="3" id="KW-1185">Reference proteome</keyword>
<dbReference type="PaxDb" id="4113-PGSC0003DMT400090884"/>
<protein>
    <submittedName>
        <fullName evidence="2">Uncharacterized protein</fullName>
    </submittedName>
</protein>
<sequence length="159" mass="17504">MDGPVTGDKNSGEQAVEKVKSDDGATQGNCSLDEEVHLTNISTNLVQEHSHNEIQASFINSTTNPQNEFEELNCRTEAEQQGTYSQYHAGPNGQTQDHNAMEEQKIEMELKQVATRTYQDQNDQHDNTGSANMEVIDVESSSHFSFGVKPMDTIPSNGG</sequence>
<reference evidence="2" key="2">
    <citation type="submission" date="2015-06" db="UniProtKB">
        <authorList>
            <consortium name="EnsemblPlants"/>
        </authorList>
    </citation>
    <scope>IDENTIFICATION</scope>
    <source>
        <strain evidence="2">DM1-3 516 R44</strain>
    </source>
</reference>
<dbReference type="Proteomes" id="UP000011115">
    <property type="component" value="Unassembled WGS sequence"/>
</dbReference>
<evidence type="ECO:0000313" key="2">
    <source>
        <dbReference type="EnsemblPlants" id="PGSC0003DMT400090884"/>
    </source>
</evidence>
<reference evidence="3" key="1">
    <citation type="journal article" date="2011" name="Nature">
        <title>Genome sequence and analysis of the tuber crop potato.</title>
        <authorList>
            <consortium name="The Potato Genome Sequencing Consortium"/>
        </authorList>
    </citation>
    <scope>NUCLEOTIDE SEQUENCE [LARGE SCALE GENOMIC DNA]</scope>
    <source>
        <strain evidence="3">cv. DM1-3 516 R44</strain>
    </source>
</reference>
<evidence type="ECO:0000313" key="3">
    <source>
        <dbReference type="Proteomes" id="UP000011115"/>
    </source>
</evidence>
<feature type="region of interest" description="Disordered" evidence="1">
    <location>
        <begin position="1"/>
        <end position="30"/>
    </location>
</feature>
<dbReference type="AlphaFoldDB" id="M1DLE6"/>
<name>M1DLE6_SOLTU</name>
<accession>M1DLE6</accession>
<dbReference type="EnsemblPlants" id="PGSC0003DMT400090884">
    <property type="protein sequence ID" value="PGSC0003DMT400090884"/>
    <property type="gene ID" value="PGSC0003DMG400040455"/>
</dbReference>
<dbReference type="Gramene" id="PGSC0003DMT400090884">
    <property type="protein sequence ID" value="PGSC0003DMT400090884"/>
    <property type="gene ID" value="PGSC0003DMG400040455"/>
</dbReference>
<organism evidence="2 3">
    <name type="scientific">Solanum tuberosum</name>
    <name type="common">Potato</name>
    <dbReference type="NCBI Taxonomy" id="4113"/>
    <lineage>
        <taxon>Eukaryota</taxon>
        <taxon>Viridiplantae</taxon>
        <taxon>Streptophyta</taxon>
        <taxon>Embryophyta</taxon>
        <taxon>Tracheophyta</taxon>
        <taxon>Spermatophyta</taxon>
        <taxon>Magnoliopsida</taxon>
        <taxon>eudicotyledons</taxon>
        <taxon>Gunneridae</taxon>
        <taxon>Pentapetalae</taxon>
        <taxon>asterids</taxon>
        <taxon>lamiids</taxon>
        <taxon>Solanales</taxon>
        <taxon>Solanaceae</taxon>
        <taxon>Solanoideae</taxon>
        <taxon>Solaneae</taxon>
        <taxon>Solanum</taxon>
    </lineage>
</organism>